<evidence type="ECO:0000256" key="2">
    <source>
        <dbReference type="SAM" id="SignalP"/>
    </source>
</evidence>
<name>A0AAU2VRM8_9ACTN</name>
<keyword evidence="2" id="KW-0732">Signal</keyword>
<proteinExistence type="predicted"/>
<sequence>MSRSQWCCLVAALAVVLGLFCGPFTGGAAAAPASASVSAPASVSARVPVVADIGDDGHGVPGCGRNGKRDGTEPAVPGRARTAHDQAPGLAEWGLPAAVGPEPVRSPAPKTPRGPDAAAPGPVELSVLRV</sequence>
<feature type="region of interest" description="Disordered" evidence="1">
    <location>
        <begin position="53"/>
        <end position="130"/>
    </location>
</feature>
<organism evidence="3">
    <name type="scientific">Streptomyces sp. NBC_00008</name>
    <dbReference type="NCBI Taxonomy" id="2903610"/>
    <lineage>
        <taxon>Bacteria</taxon>
        <taxon>Bacillati</taxon>
        <taxon>Actinomycetota</taxon>
        <taxon>Actinomycetes</taxon>
        <taxon>Kitasatosporales</taxon>
        <taxon>Streptomycetaceae</taxon>
        <taxon>Streptomyces</taxon>
    </lineage>
</organism>
<gene>
    <name evidence="3" type="ORF">OG398_17865</name>
</gene>
<evidence type="ECO:0000313" key="3">
    <source>
        <dbReference type="EMBL" id="WTW70005.1"/>
    </source>
</evidence>
<evidence type="ECO:0008006" key="4">
    <source>
        <dbReference type="Google" id="ProtNLM"/>
    </source>
</evidence>
<reference evidence="3" key="1">
    <citation type="submission" date="2022-10" db="EMBL/GenBank/DDBJ databases">
        <title>The complete genomes of actinobacterial strains from the NBC collection.</title>
        <authorList>
            <person name="Joergensen T.S."/>
            <person name="Alvarez Arevalo M."/>
            <person name="Sterndorff E.B."/>
            <person name="Faurdal D."/>
            <person name="Vuksanovic O."/>
            <person name="Mourched A.-S."/>
            <person name="Charusanti P."/>
            <person name="Shaw S."/>
            <person name="Blin K."/>
            <person name="Weber T."/>
        </authorList>
    </citation>
    <scope>NUCLEOTIDE SEQUENCE</scope>
    <source>
        <strain evidence="3">NBC_00008</strain>
    </source>
</reference>
<accession>A0AAU2VRM8</accession>
<protein>
    <recommendedName>
        <fullName evidence="4">Secreted protein</fullName>
    </recommendedName>
</protein>
<dbReference type="AlphaFoldDB" id="A0AAU2VRM8"/>
<feature type="chain" id="PRO_5043603624" description="Secreted protein" evidence="2">
    <location>
        <begin position="31"/>
        <end position="130"/>
    </location>
</feature>
<dbReference type="EMBL" id="CP108313">
    <property type="protein sequence ID" value="WTW70005.1"/>
    <property type="molecule type" value="Genomic_DNA"/>
</dbReference>
<feature type="signal peptide" evidence="2">
    <location>
        <begin position="1"/>
        <end position="30"/>
    </location>
</feature>
<evidence type="ECO:0000256" key="1">
    <source>
        <dbReference type="SAM" id="MobiDB-lite"/>
    </source>
</evidence>